<sequence length="580" mass="65182">MASLLLRRKASPLGLSRLLHGITRPFSLHLELKNGDVISVSNLTRQFSSSSPKTNFDFTTSSSTSNSKFDFLDLTRPHTWYPNARRKRRKVILHMGPTNSGKTHHALKRLESSASGIYCAPLRLLAWEVAKRLNKAKVPCDLVTGQEKEEVDGAKHKAVTVEMADVTASYDCAVIDEIQMLGCRTRGFSFTRALLGISADELHLCGDAAAVPLIQEMLEVTGDHIEVQLHERLSPLVPLKVPLGSFNNIRTGDCIVSFSRKKIYQFKKQIENGRKHLCSVVYGSLPPETRTRQATRFNDESSEFDVLVASDAVGMGLNLNISRIIFSTMIKFDGVEERELTIPEIKQIAGRAGRYGSKFPVGEVTCMDAKYLPLLHSSLNAPSPNLERAGLFPTFDFIFTYSRLHPKSGLYEILEHFVENAKLSANYFISDCEEIMKVAAVIDELPLGLHDKYLFCISPAEMDDEILSQGLTQFAENYAKKGIVRLREIFTPGTLQVPKSQAALKELESIHKVLDLYVWLSYRLEDSFPDRELASSQRAICSLLIEEFLERFGWQKPRTTMLNLQSGSTSLLSQRIRQYL</sequence>
<dbReference type="GO" id="GO:0003724">
    <property type="term" value="F:RNA helicase activity"/>
    <property type="evidence" value="ECO:0007669"/>
    <property type="project" value="UniProtKB-EC"/>
</dbReference>
<gene>
    <name evidence="19" type="ORF">PanWU01x14_004630</name>
</gene>
<comment type="similarity">
    <text evidence="16">Belongs to the DExH box helicase family.</text>
</comment>
<dbReference type="EC" id="3.6.4.13" evidence="6"/>
<evidence type="ECO:0000256" key="6">
    <source>
        <dbReference type="ARBA" id="ARBA00012552"/>
    </source>
</evidence>
<evidence type="ECO:0000259" key="18">
    <source>
        <dbReference type="PROSITE" id="PS51194"/>
    </source>
</evidence>
<keyword evidence="10" id="KW-0067">ATP-binding</keyword>
<name>A0A2P5E397_PARAD</name>
<dbReference type="InterPro" id="IPR044774">
    <property type="entry name" value="Suv3_DEXQc"/>
</dbReference>
<dbReference type="PROSITE" id="PS51194">
    <property type="entry name" value="HELICASE_CTER"/>
    <property type="match status" value="1"/>
</dbReference>
<keyword evidence="7" id="KW-0547">Nucleotide-binding</keyword>
<dbReference type="GO" id="GO:0005634">
    <property type="term" value="C:nucleus"/>
    <property type="evidence" value="ECO:0007669"/>
    <property type="project" value="UniProtKB-SubCell"/>
</dbReference>
<keyword evidence="9 19" id="KW-0347">Helicase</keyword>
<reference evidence="20" key="1">
    <citation type="submission" date="2016-06" db="EMBL/GenBank/DDBJ databases">
        <title>Parallel loss of symbiosis genes in relatives of nitrogen-fixing non-legume Parasponia.</title>
        <authorList>
            <person name="Van Velzen R."/>
            <person name="Holmer R."/>
            <person name="Bu F."/>
            <person name="Rutten L."/>
            <person name="Van Zeijl A."/>
            <person name="Liu W."/>
            <person name="Santuari L."/>
            <person name="Cao Q."/>
            <person name="Sharma T."/>
            <person name="Shen D."/>
            <person name="Roswanjaya Y."/>
            <person name="Wardhani T."/>
            <person name="Kalhor M.S."/>
            <person name="Jansen J."/>
            <person name="Van den Hoogen J."/>
            <person name="Gungor B."/>
            <person name="Hartog M."/>
            <person name="Hontelez J."/>
            <person name="Verver J."/>
            <person name="Yang W.-C."/>
            <person name="Schijlen E."/>
            <person name="Repin R."/>
            <person name="Schilthuizen M."/>
            <person name="Schranz E."/>
            <person name="Heidstra R."/>
            <person name="Miyata K."/>
            <person name="Fedorova E."/>
            <person name="Kohlen W."/>
            <person name="Bisseling T."/>
            <person name="Smit S."/>
            <person name="Geurts R."/>
        </authorList>
    </citation>
    <scope>NUCLEOTIDE SEQUENCE [LARGE SCALE GENOMIC DNA]</scope>
    <source>
        <strain evidence="20">cv. WU1-14</strain>
    </source>
</reference>
<keyword evidence="13" id="KW-0539">Nucleus</keyword>
<dbReference type="GO" id="GO:0000965">
    <property type="term" value="P:mitochondrial RNA 3'-end processing"/>
    <property type="evidence" value="ECO:0007669"/>
    <property type="project" value="TreeGrafter"/>
</dbReference>
<evidence type="ECO:0000256" key="10">
    <source>
        <dbReference type="ARBA" id="ARBA00022840"/>
    </source>
</evidence>
<evidence type="ECO:0000256" key="9">
    <source>
        <dbReference type="ARBA" id="ARBA00022806"/>
    </source>
</evidence>
<dbReference type="Gene3D" id="1.20.272.40">
    <property type="match status" value="1"/>
</dbReference>
<evidence type="ECO:0000256" key="7">
    <source>
        <dbReference type="ARBA" id="ARBA00022741"/>
    </source>
</evidence>
<dbReference type="InterPro" id="IPR055206">
    <property type="entry name" value="DEXQc_SUV3"/>
</dbReference>
<dbReference type="Pfam" id="PF00271">
    <property type="entry name" value="Helicase_C"/>
    <property type="match status" value="1"/>
</dbReference>
<dbReference type="FunFam" id="3.40.50.300:FF:000269">
    <property type="entry name" value="ATP-dependent RNA helicase SUPV3L1, mitochondrial"/>
    <property type="match status" value="1"/>
</dbReference>
<dbReference type="Pfam" id="PF22527">
    <property type="entry name" value="DEXQc_Suv3"/>
    <property type="match status" value="1"/>
</dbReference>
<comment type="caution">
    <text evidence="19">The sequence shown here is derived from an EMBL/GenBank/DDBJ whole genome shotgun (WGS) entry which is preliminary data.</text>
</comment>
<comment type="cofactor">
    <cofactor evidence="2">
        <name>Mg(2+)</name>
        <dbReference type="ChEBI" id="CHEBI:18420"/>
    </cofactor>
</comment>
<evidence type="ECO:0000256" key="15">
    <source>
        <dbReference type="ARBA" id="ARBA00047984"/>
    </source>
</evidence>
<dbReference type="SMART" id="SM00490">
    <property type="entry name" value="HELICc"/>
    <property type="match status" value="1"/>
</dbReference>
<dbReference type="FunFam" id="3.40.50.300:FF:001109">
    <property type="entry name" value="ATP-dependent RNA helicase suv3, mitochondrial"/>
    <property type="match status" value="1"/>
</dbReference>
<dbReference type="STRING" id="3476.A0A2P5E397"/>
<dbReference type="GO" id="GO:0045025">
    <property type="term" value="C:mitochondrial degradosome"/>
    <property type="evidence" value="ECO:0007669"/>
    <property type="project" value="TreeGrafter"/>
</dbReference>
<evidence type="ECO:0000256" key="11">
    <source>
        <dbReference type="ARBA" id="ARBA00022946"/>
    </source>
</evidence>
<dbReference type="InterPro" id="IPR041082">
    <property type="entry name" value="Suv3_C_1"/>
</dbReference>
<keyword evidence="12" id="KW-0496">Mitochondrion</keyword>
<comment type="subunit">
    <text evidence="5">Homodimer; in free form. Component of the mitochondrial degradosome (mtEXO) complex which is a heteropentamer containing 2 copies of SUPV3L1 and 3 copies of PNPT1.</text>
</comment>
<dbReference type="FunFam" id="1.20.58.1080:FF:000003">
    <property type="entry name" value="DExH-box ATP-dependent RNA helicase DExH16 mitochondrial"/>
    <property type="match status" value="1"/>
</dbReference>
<keyword evidence="11" id="KW-0809">Transit peptide</keyword>
<evidence type="ECO:0000256" key="4">
    <source>
        <dbReference type="ARBA" id="ARBA00004436"/>
    </source>
</evidence>
<dbReference type="PANTHER" id="PTHR12131:SF1">
    <property type="entry name" value="ATP-DEPENDENT RNA HELICASE SUPV3L1, MITOCHONDRIAL-RELATED"/>
    <property type="match status" value="1"/>
</dbReference>
<proteinExistence type="inferred from homology"/>
<dbReference type="Pfam" id="PF18147">
    <property type="entry name" value="Suv3_C_1"/>
    <property type="match status" value="1"/>
</dbReference>
<protein>
    <recommendedName>
        <fullName evidence="6">RNA helicase</fullName>
        <ecNumber evidence="6">3.6.4.13</ecNumber>
    </recommendedName>
    <alternativeName>
        <fullName evidence="17">Protein SUPPRESSOR OF VAR 3</fullName>
    </alternativeName>
</protein>
<dbReference type="OrthoDB" id="6692397at2759"/>
<organism evidence="19 20">
    <name type="scientific">Parasponia andersonii</name>
    <name type="common">Sponia andersonii</name>
    <dbReference type="NCBI Taxonomy" id="3476"/>
    <lineage>
        <taxon>Eukaryota</taxon>
        <taxon>Viridiplantae</taxon>
        <taxon>Streptophyta</taxon>
        <taxon>Embryophyta</taxon>
        <taxon>Tracheophyta</taxon>
        <taxon>Spermatophyta</taxon>
        <taxon>Magnoliopsida</taxon>
        <taxon>eudicotyledons</taxon>
        <taxon>Gunneridae</taxon>
        <taxon>Pentapetalae</taxon>
        <taxon>rosids</taxon>
        <taxon>fabids</taxon>
        <taxon>Rosales</taxon>
        <taxon>Cannabaceae</taxon>
        <taxon>Parasponia</taxon>
    </lineage>
</organism>
<keyword evidence="20" id="KW-1185">Reference proteome</keyword>
<dbReference type="Gene3D" id="3.40.50.300">
    <property type="entry name" value="P-loop containing nucleotide triphosphate hydrolases"/>
    <property type="match status" value="2"/>
</dbReference>
<dbReference type="CDD" id="cd18805">
    <property type="entry name" value="SF2_C_suv3"/>
    <property type="match status" value="1"/>
</dbReference>
<evidence type="ECO:0000313" key="19">
    <source>
        <dbReference type="EMBL" id="PON80013.1"/>
    </source>
</evidence>
<feature type="domain" description="Helicase C-terminal" evidence="18">
    <location>
        <begin position="212"/>
        <end position="394"/>
    </location>
</feature>
<comment type="catalytic activity">
    <reaction evidence="15">
        <text>ATP + H2O = ADP + phosphate + H(+)</text>
        <dbReference type="Rhea" id="RHEA:13065"/>
        <dbReference type="ChEBI" id="CHEBI:15377"/>
        <dbReference type="ChEBI" id="CHEBI:15378"/>
        <dbReference type="ChEBI" id="CHEBI:30616"/>
        <dbReference type="ChEBI" id="CHEBI:43474"/>
        <dbReference type="ChEBI" id="CHEBI:456216"/>
        <dbReference type="EC" id="3.6.4.13"/>
    </reaction>
</comment>
<dbReference type="AlphaFoldDB" id="A0A2P5E397"/>
<dbReference type="GO" id="GO:0042645">
    <property type="term" value="C:mitochondrial nucleoid"/>
    <property type="evidence" value="ECO:0007669"/>
    <property type="project" value="UniProtKB-SubCell"/>
</dbReference>
<dbReference type="SUPFAM" id="SSF52540">
    <property type="entry name" value="P-loop containing nucleoside triphosphate hydrolases"/>
    <property type="match status" value="1"/>
</dbReference>
<dbReference type="FunFam" id="1.20.272.40:FF:000002">
    <property type="entry name" value="ATP-dependent RNA helicase SUV3, mitochondrial"/>
    <property type="match status" value="1"/>
</dbReference>
<evidence type="ECO:0000256" key="8">
    <source>
        <dbReference type="ARBA" id="ARBA00022801"/>
    </source>
</evidence>
<comment type="cofactor">
    <cofactor evidence="1">
        <name>Mn(2+)</name>
        <dbReference type="ChEBI" id="CHEBI:29035"/>
    </cofactor>
</comment>
<dbReference type="GO" id="GO:0016787">
    <property type="term" value="F:hydrolase activity"/>
    <property type="evidence" value="ECO:0007669"/>
    <property type="project" value="UniProtKB-KW"/>
</dbReference>
<dbReference type="InterPro" id="IPR022192">
    <property type="entry name" value="SUV3_C"/>
</dbReference>
<dbReference type="GO" id="GO:0005524">
    <property type="term" value="F:ATP binding"/>
    <property type="evidence" value="ECO:0007669"/>
    <property type="project" value="UniProtKB-KW"/>
</dbReference>
<accession>A0A2P5E397</accession>
<dbReference type="CDD" id="cd17913">
    <property type="entry name" value="DEXQc_Suv3"/>
    <property type="match status" value="1"/>
</dbReference>
<evidence type="ECO:0000256" key="3">
    <source>
        <dbReference type="ARBA" id="ARBA00004123"/>
    </source>
</evidence>
<evidence type="ECO:0000256" key="13">
    <source>
        <dbReference type="ARBA" id="ARBA00023242"/>
    </source>
</evidence>
<comment type="subcellular location">
    <subcellularLocation>
        <location evidence="4">Mitochondrion matrix</location>
        <location evidence="4">Mitochondrion nucleoid</location>
    </subcellularLocation>
    <subcellularLocation>
        <location evidence="3">Nucleus</location>
    </subcellularLocation>
</comment>
<dbReference type="InterPro" id="IPR050699">
    <property type="entry name" value="RNA-DNA_Helicase"/>
</dbReference>
<evidence type="ECO:0000256" key="2">
    <source>
        <dbReference type="ARBA" id="ARBA00001946"/>
    </source>
</evidence>
<dbReference type="Gene3D" id="1.20.58.1080">
    <property type="match status" value="1"/>
</dbReference>
<dbReference type="EMBL" id="JXTB01000002">
    <property type="protein sequence ID" value="PON80013.1"/>
    <property type="molecule type" value="Genomic_DNA"/>
</dbReference>
<dbReference type="PANTHER" id="PTHR12131">
    <property type="entry name" value="ATP-DEPENDENT RNA AND DNA HELICASE"/>
    <property type="match status" value="1"/>
</dbReference>
<dbReference type="Proteomes" id="UP000237105">
    <property type="component" value="Unassembled WGS sequence"/>
</dbReference>
<keyword evidence="14" id="KW-1135">Mitochondrion nucleoid</keyword>
<keyword evidence="8" id="KW-0378">Hydrolase</keyword>
<evidence type="ECO:0000256" key="14">
    <source>
        <dbReference type="ARBA" id="ARBA00023271"/>
    </source>
</evidence>
<evidence type="ECO:0000256" key="1">
    <source>
        <dbReference type="ARBA" id="ARBA00001936"/>
    </source>
</evidence>
<evidence type="ECO:0000313" key="20">
    <source>
        <dbReference type="Proteomes" id="UP000237105"/>
    </source>
</evidence>
<dbReference type="Pfam" id="PF12513">
    <property type="entry name" value="SUV3_C"/>
    <property type="match status" value="1"/>
</dbReference>
<evidence type="ECO:0000256" key="16">
    <source>
        <dbReference type="ARBA" id="ARBA00060772"/>
    </source>
</evidence>
<evidence type="ECO:0000256" key="12">
    <source>
        <dbReference type="ARBA" id="ARBA00023128"/>
    </source>
</evidence>
<evidence type="ECO:0000256" key="17">
    <source>
        <dbReference type="ARBA" id="ARBA00083723"/>
    </source>
</evidence>
<dbReference type="InterPro" id="IPR001650">
    <property type="entry name" value="Helicase_C-like"/>
</dbReference>
<evidence type="ECO:0000256" key="5">
    <source>
        <dbReference type="ARBA" id="ARBA00011661"/>
    </source>
</evidence>
<dbReference type="InterPro" id="IPR027417">
    <property type="entry name" value="P-loop_NTPase"/>
</dbReference>